<proteinExistence type="predicted"/>
<dbReference type="Pfam" id="PF07690">
    <property type="entry name" value="MFS_1"/>
    <property type="match status" value="1"/>
</dbReference>
<feature type="transmembrane region" description="Helical" evidence="6">
    <location>
        <begin position="259"/>
        <end position="282"/>
    </location>
</feature>
<keyword evidence="3 6" id="KW-0812">Transmembrane</keyword>
<keyword evidence="4 6" id="KW-1133">Transmembrane helix</keyword>
<dbReference type="GeneID" id="54488554"/>
<organism evidence="7 8">
    <name type="scientific">Pseudovirgaria hyperparasitica</name>
    <dbReference type="NCBI Taxonomy" id="470096"/>
    <lineage>
        <taxon>Eukaryota</taxon>
        <taxon>Fungi</taxon>
        <taxon>Dikarya</taxon>
        <taxon>Ascomycota</taxon>
        <taxon>Pezizomycotina</taxon>
        <taxon>Dothideomycetes</taxon>
        <taxon>Dothideomycetes incertae sedis</taxon>
        <taxon>Acrospermales</taxon>
        <taxon>Acrospermaceae</taxon>
        <taxon>Pseudovirgaria</taxon>
    </lineage>
</organism>
<evidence type="ECO:0000256" key="2">
    <source>
        <dbReference type="ARBA" id="ARBA00022448"/>
    </source>
</evidence>
<feature type="transmembrane region" description="Helical" evidence="6">
    <location>
        <begin position="41"/>
        <end position="64"/>
    </location>
</feature>
<protein>
    <submittedName>
        <fullName evidence="7">MFS general substrate transporter</fullName>
    </submittedName>
</protein>
<reference evidence="7" key="1">
    <citation type="journal article" date="2020" name="Stud. Mycol.">
        <title>101 Dothideomycetes genomes: a test case for predicting lifestyles and emergence of pathogens.</title>
        <authorList>
            <person name="Haridas S."/>
            <person name="Albert R."/>
            <person name="Binder M."/>
            <person name="Bloem J."/>
            <person name="Labutti K."/>
            <person name="Salamov A."/>
            <person name="Andreopoulos B."/>
            <person name="Baker S."/>
            <person name="Barry K."/>
            <person name="Bills G."/>
            <person name="Bluhm B."/>
            <person name="Cannon C."/>
            <person name="Castanera R."/>
            <person name="Culley D."/>
            <person name="Daum C."/>
            <person name="Ezra D."/>
            <person name="Gonzalez J."/>
            <person name="Henrissat B."/>
            <person name="Kuo A."/>
            <person name="Liang C."/>
            <person name="Lipzen A."/>
            <person name="Lutzoni F."/>
            <person name="Magnuson J."/>
            <person name="Mondo S."/>
            <person name="Nolan M."/>
            <person name="Ohm R."/>
            <person name="Pangilinan J."/>
            <person name="Park H.-J."/>
            <person name="Ramirez L."/>
            <person name="Alfaro M."/>
            <person name="Sun H."/>
            <person name="Tritt A."/>
            <person name="Yoshinaga Y."/>
            <person name="Zwiers L.-H."/>
            <person name="Turgeon B."/>
            <person name="Goodwin S."/>
            <person name="Spatafora J."/>
            <person name="Crous P."/>
            <person name="Grigoriev I."/>
        </authorList>
    </citation>
    <scope>NUCLEOTIDE SEQUENCE</scope>
    <source>
        <strain evidence="7">CBS 121739</strain>
    </source>
</reference>
<dbReference type="OrthoDB" id="2985014at2759"/>
<dbReference type="PANTHER" id="PTHR43791:SF27">
    <property type="entry name" value="TRANSPORTER, PUTATIVE (AFU_ORTHOLOGUE AFUA_2G15730)-RELATED"/>
    <property type="match status" value="1"/>
</dbReference>
<feature type="transmembrane region" description="Helical" evidence="6">
    <location>
        <begin position="15"/>
        <end position="35"/>
    </location>
</feature>
<dbReference type="GO" id="GO:0022857">
    <property type="term" value="F:transmembrane transporter activity"/>
    <property type="evidence" value="ECO:0007669"/>
    <property type="project" value="InterPro"/>
</dbReference>
<feature type="transmembrane region" description="Helical" evidence="6">
    <location>
        <begin position="76"/>
        <end position="96"/>
    </location>
</feature>
<comment type="subcellular location">
    <subcellularLocation>
        <location evidence="1">Membrane</location>
        <topology evidence="1">Multi-pass membrane protein</topology>
    </subcellularLocation>
</comment>
<keyword evidence="8" id="KW-1185">Reference proteome</keyword>
<dbReference type="Proteomes" id="UP000799437">
    <property type="component" value="Unassembled WGS sequence"/>
</dbReference>
<name>A0A6A6VXR4_9PEZI</name>
<gene>
    <name evidence="7" type="ORF">EJ05DRAFT_503966</name>
</gene>
<evidence type="ECO:0000256" key="4">
    <source>
        <dbReference type="ARBA" id="ARBA00022989"/>
    </source>
</evidence>
<evidence type="ECO:0000256" key="6">
    <source>
        <dbReference type="SAM" id="Phobius"/>
    </source>
</evidence>
<feature type="transmembrane region" description="Helical" evidence="6">
    <location>
        <begin position="352"/>
        <end position="374"/>
    </location>
</feature>
<dbReference type="Gene3D" id="1.20.1250.20">
    <property type="entry name" value="MFS general substrate transporter like domains"/>
    <property type="match status" value="1"/>
</dbReference>
<sequence length="403" mass="44394">MGVCLYRYRIIPAHIYISLCVLSWGILASLQSVSISFTSLLILRFLLGVSEAAFGPGVPYYLSFFYRRDELAFRTGLFISAAPLASSFTSSLAWLITEFAEGGPIAPWRLLFLAEGFPSVVAAIVAWECVPDGLDTAMFLNHREREVAMLRVQEQNEDADEKGAKHENKYSDNYRRGKLIWREIGSALADPKTYTTAVMFFSANVAFSSMPVFLPTIIREMGHTTFASQALSAPPYLLSFVTVLLTAHLSDKHRLRSPYILLHSLLAASGYLLIALAGHFHWAPTLRYIGVYPACVGFFSVITLIITWTLNNQQGESAKGTGMVILGLIGRCGPLLGIRLYPKAEGPEYVKGMSICAVFMAGVGILAVCLALALRSSNLRAQKQWAQDGGQQSGRRQPFTFIL</sequence>
<keyword evidence="5 6" id="KW-0472">Membrane</keyword>
<feature type="transmembrane region" description="Helical" evidence="6">
    <location>
        <begin position="226"/>
        <end position="247"/>
    </location>
</feature>
<feature type="transmembrane region" description="Helical" evidence="6">
    <location>
        <begin position="288"/>
        <end position="310"/>
    </location>
</feature>
<evidence type="ECO:0000256" key="5">
    <source>
        <dbReference type="ARBA" id="ARBA00023136"/>
    </source>
</evidence>
<dbReference type="PANTHER" id="PTHR43791">
    <property type="entry name" value="PERMEASE-RELATED"/>
    <property type="match status" value="1"/>
</dbReference>
<dbReference type="RefSeq" id="XP_033596881.1">
    <property type="nucleotide sequence ID" value="XM_033747500.1"/>
</dbReference>
<dbReference type="AlphaFoldDB" id="A0A6A6VXR4"/>
<dbReference type="GO" id="GO:0016020">
    <property type="term" value="C:membrane"/>
    <property type="evidence" value="ECO:0007669"/>
    <property type="project" value="UniProtKB-SubCell"/>
</dbReference>
<evidence type="ECO:0000313" key="8">
    <source>
        <dbReference type="Proteomes" id="UP000799437"/>
    </source>
</evidence>
<dbReference type="SUPFAM" id="SSF103473">
    <property type="entry name" value="MFS general substrate transporter"/>
    <property type="match status" value="1"/>
</dbReference>
<evidence type="ECO:0000313" key="7">
    <source>
        <dbReference type="EMBL" id="KAF2754430.1"/>
    </source>
</evidence>
<dbReference type="EMBL" id="ML996580">
    <property type="protein sequence ID" value="KAF2754430.1"/>
    <property type="molecule type" value="Genomic_DNA"/>
</dbReference>
<dbReference type="InterPro" id="IPR036259">
    <property type="entry name" value="MFS_trans_sf"/>
</dbReference>
<dbReference type="FunFam" id="1.20.1250.20:FF:000013">
    <property type="entry name" value="MFS general substrate transporter"/>
    <property type="match status" value="1"/>
</dbReference>
<feature type="transmembrane region" description="Helical" evidence="6">
    <location>
        <begin position="194"/>
        <end position="214"/>
    </location>
</feature>
<keyword evidence="2" id="KW-0813">Transport</keyword>
<evidence type="ECO:0000256" key="1">
    <source>
        <dbReference type="ARBA" id="ARBA00004141"/>
    </source>
</evidence>
<dbReference type="InterPro" id="IPR011701">
    <property type="entry name" value="MFS"/>
</dbReference>
<evidence type="ECO:0000256" key="3">
    <source>
        <dbReference type="ARBA" id="ARBA00022692"/>
    </source>
</evidence>
<accession>A0A6A6VXR4</accession>